<gene>
    <name evidence="1" type="ORF">MNB_ARC-1_265</name>
</gene>
<reference evidence="1" key="1">
    <citation type="submission" date="2018-10" db="EMBL/GenBank/DDBJ databases">
        <authorList>
            <person name="Aoki K."/>
        </authorList>
    </citation>
    <scope>NUCLEOTIDE SEQUENCE</scope>
</reference>
<evidence type="ECO:0000313" key="1">
    <source>
        <dbReference type="EMBL" id="VAY88456.1"/>
    </source>
</evidence>
<dbReference type="NCBIfam" id="NF006296">
    <property type="entry name" value="PRK08485.1"/>
    <property type="match status" value="1"/>
</dbReference>
<organism evidence="1">
    <name type="scientific">hydrothermal vent metagenome</name>
    <dbReference type="NCBI Taxonomy" id="652676"/>
    <lineage>
        <taxon>unclassified sequences</taxon>
        <taxon>metagenomes</taxon>
        <taxon>ecological metagenomes</taxon>
    </lineage>
</organism>
<dbReference type="InterPro" id="IPR027417">
    <property type="entry name" value="P-loop_NTPase"/>
</dbReference>
<dbReference type="SUPFAM" id="SSF52540">
    <property type="entry name" value="P-loop containing nucleoside triphosphate hydrolases"/>
    <property type="match status" value="1"/>
</dbReference>
<dbReference type="Gene3D" id="3.40.50.300">
    <property type="entry name" value="P-loop containing nucleotide triphosphate hydrolases"/>
    <property type="match status" value="1"/>
</dbReference>
<keyword evidence="1" id="KW-0548">Nucleotidyltransferase</keyword>
<keyword evidence="1" id="KW-0808">Transferase</keyword>
<protein>
    <submittedName>
        <fullName evidence="1">DNA poymerase III subunit delta</fullName>
        <ecNumber evidence="1">2.7.7.7</ecNumber>
    </submittedName>
</protein>
<accession>A0A3B1E9L8</accession>
<dbReference type="EMBL" id="UOYO01000058">
    <property type="protein sequence ID" value="VAY88456.1"/>
    <property type="molecule type" value="Genomic_DNA"/>
</dbReference>
<dbReference type="GO" id="GO:0003887">
    <property type="term" value="F:DNA-directed DNA polymerase activity"/>
    <property type="evidence" value="ECO:0007669"/>
    <property type="project" value="UniProtKB-EC"/>
</dbReference>
<proteinExistence type="predicted"/>
<dbReference type="EC" id="2.7.7.7" evidence="1"/>
<dbReference type="Pfam" id="PF13177">
    <property type="entry name" value="DNA_pol3_delta2"/>
    <property type="match status" value="1"/>
</dbReference>
<sequence>MTINSSIILIVSDIEYQLNQLLATLPKHDTRVIQNEEDGKSEFQIIHAKKTIKEAYLSSSNTKYIILCGSTFRIEAQNALLKILEEPPSNIIFILITQSKNSILPTIFSRLQHKIIKKPTQIVECDLNLIKMDLKQIYDFLQKNKRISKSDAKALIESLLFKVQSQNIKLNQQQLDSFSLSIKLINLNSKPINVLTNILLNLMDTDKKNIG</sequence>
<dbReference type="AlphaFoldDB" id="A0A3B1E9L8"/>
<name>A0A3B1E9L8_9ZZZZ</name>